<dbReference type="InterPro" id="IPR050428">
    <property type="entry name" value="TCS_sensor_his_kinase"/>
</dbReference>
<keyword evidence="16" id="KW-1185">Reference proteome</keyword>
<feature type="domain" description="Histidine kinase" evidence="13">
    <location>
        <begin position="236"/>
        <end position="447"/>
    </location>
</feature>
<evidence type="ECO:0000256" key="10">
    <source>
        <dbReference type="ARBA" id="ARBA00022989"/>
    </source>
</evidence>
<keyword evidence="5" id="KW-0808">Transferase</keyword>
<dbReference type="PANTHER" id="PTHR45436:SF14">
    <property type="entry name" value="SENSOR PROTEIN QSEC"/>
    <property type="match status" value="1"/>
</dbReference>
<feature type="transmembrane region" description="Helical" evidence="12">
    <location>
        <begin position="157"/>
        <end position="175"/>
    </location>
</feature>
<comment type="subcellular location">
    <subcellularLocation>
        <location evidence="2">Membrane</location>
        <topology evidence="2">Multi-pass membrane protein</topology>
    </subcellularLocation>
</comment>
<dbReference type="SUPFAM" id="SSF47384">
    <property type="entry name" value="Homodimeric domain of signal transducing histidine kinase"/>
    <property type="match status" value="1"/>
</dbReference>
<evidence type="ECO:0000259" key="14">
    <source>
        <dbReference type="PROSITE" id="PS50885"/>
    </source>
</evidence>
<evidence type="ECO:0000256" key="1">
    <source>
        <dbReference type="ARBA" id="ARBA00000085"/>
    </source>
</evidence>
<dbReference type="EC" id="2.7.13.3" evidence="3"/>
<keyword evidence="11" id="KW-0902">Two-component regulatory system</keyword>
<organism evidence="15 16">
    <name type="scientific">Bordetella genomosp. 9</name>
    <dbReference type="NCBI Taxonomy" id="1416803"/>
    <lineage>
        <taxon>Bacteria</taxon>
        <taxon>Pseudomonadati</taxon>
        <taxon>Pseudomonadota</taxon>
        <taxon>Betaproteobacteria</taxon>
        <taxon>Burkholderiales</taxon>
        <taxon>Alcaligenaceae</taxon>
        <taxon>Bordetella</taxon>
    </lineage>
</organism>
<evidence type="ECO:0000313" key="16">
    <source>
        <dbReference type="Proteomes" id="UP000194139"/>
    </source>
</evidence>
<keyword evidence="6 12" id="KW-0812">Transmembrane</keyword>
<dbReference type="SUPFAM" id="SSF55874">
    <property type="entry name" value="ATPase domain of HSP90 chaperone/DNA topoisomerase II/histidine kinase"/>
    <property type="match status" value="1"/>
</dbReference>
<dbReference type="AlphaFoldDB" id="A0A1W6Z0J3"/>
<dbReference type="InterPro" id="IPR005467">
    <property type="entry name" value="His_kinase_dom"/>
</dbReference>
<dbReference type="GO" id="GO:0000155">
    <property type="term" value="F:phosphorelay sensor kinase activity"/>
    <property type="evidence" value="ECO:0007669"/>
    <property type="project" value="InterPro"/>
</dbReference>
<keyword evidence="7" id="KW-0547">Nucleotide-binding</keyword>
<evidence type="ECO:0000256" key="4">
    <source>
        <dbReference type="ARBA" id="ARBA00022553"/>
    </source>
</evidence>
<dbReference type="PANTHER" id="PTHR45436">
    <property type="entry name" value="SENSOR HISTIDINE KINASE YKOH"/>
    <property type="match status" value="1"/>
</dbReference>
<keyword evidence="8 15" id="KW-0418">Kinase</keyword>
<keyword evidence="4" id="KW-0597">Phosphoprotein</keyword>
<evidence type="ECO:0000259" key="13">
    <source>
        <dbReference type="PROSITE" id="PS50109"/>
    </source>
</evidence>
<dbReference type="SMART" id="SM00388">
    <property type="entry name" value="HisKA"/>
    <property type="match status" value="1"/>
</dbReference>
<dbReference type="Pfam" id="PF00512">
    <property type="entry name" value="HisKA"/>
    <property type="match status" value="1"/>
</dbReference>
<evidence type="ECO:0000256" key="12">
    <source>
        <dbReference type="SAM" id="Phobius"/>
    </source>
</evidence>
<dbReference type="GO" id="GO:0005524">
    <property type="term" value="F:ATP binding"/>
    <property type="evidence" value="ECO:0007669"/>
    <property type="project" value="UniProtKB-KW"/>
</dbReference>
<dbReference type="Pfam" id="PF02518">
    <property type="entry name" value="HATPase_c"/>
    <property type="match status" value="1"/>
</dbReference>
<dbReference type="SMART" id="SM00387">
    <property type="entry name" value="HATPase_c"/>
    <property type="match status" value="1"/>
</dbReference>
<evidence type="ECO:0000256" key="11">
    <source>
        <dbReference type="ARBA" id="ARBA00023012"/>
    </source>
</evidence>
<keyword evidence="12" id="KW-0472">Membrane</keyword>
<dbReference type="GO" id="GO:0005886">
    <property type="term" value="C:plasma membrane"/>
    <property type="evidence" value="ECO:0007669"/>
    <property type="project" value="TreeGrafter"/>
</dbReference>
<dbReference type="InterPro" id="IPR013727">
    <property type="entry name" value="2CSK_N"/>
</dbReference>
<comment type="catalytic activity">
    <reaction evidence="1">
        <text>ATP + protein L-histidine = ADP + protein N-phospho-L-histidine.</text>
        <dbReference type="EC" id="2.7.13.3"/>
    </reaction>
</comment>
<dbReference type="Gene3D" id="1.10.287.130">
    <property type="match status" value="1"/>
</dbReference>
<protein>
    <recommendedName>
        <fullName evidence="3">histidine kinase</fullName>
        <ecNumber evidence="3">2.7.13.3</ecNumber>
    </recommendedName>
</protein>
<dbReference type="OrthoDB" id="8554694at2"/>
<dbReference type="InterPro" id="IPR003660">
    <property type="entry name" value="HAMP_dom"/>
</dbReference>
<evidence type="ECO:0000256" key="7">
    <source>
        <dbReference type="ARBA" id="ARBA00022741"/>
    </source>
</evidence>
<dbReference type="PROSITE" id="PS50885">
    <property type="entry name" value="HAMP"/>
    <property type="match status" value="1"/>
</dbReference>
<evidence type="ECO:0000256" key="2">
    <source>
        <dbReference type="ARBA" id="ARBA00004141"/>
    </source>
</evidence>
<dbReference type="InterPro" id="IPR036097">
    <property type="entry name" value="HisK_dim/P_sf"/>
</dbReference>
<sequence length="454" mass="49380">MSLQKRLIVSVLLAAALAWMLTVAGTYWRAMREIDELYDTDMVRMAQQALAVARLLPASTPPSPEPLPERLPADKGHASLGDVSIAIWRGAGAPLVLDPGAQQFPRGHTQGFLDTDVNGAPWRLYYLDDPAGSVRVAVGQRLGERNELAVNYVLSQMLPWLIGLPILIAALVVAVRRSLAPVRRLSRDLERRKPEDASPLPMQRSPDELKPLIRAMNGLLSRVAALIDQERRLTADAAHELRTPLAALRAQWDVLQRTGDPGERSQVQARVARGLERLDRLVSQLLTMARLDSAVRGAAAAAADWRQAAELALGDCLWIADRRDIDIDVEWPPAGQPPLPMAGDTAALSIMLKNLLDNAIRYAPRHSRVRLTFTGSRIFVDDQGAGIAPQILPRLGERFVRAAGNEEAGSGLGISIALRIARNHGLALRFSMRDAGAGFGPGLRVTILPMDAAA</sequence>
<dbReference type="CDD" id="cd00082">
    <property type="entry name" value="HisKA"/>
    <property type="match status" value="1"/>
</dbReference>
<evidence type="ECO:0000256" key="9">
    <source>
        <dbReference type="ARBA" id="ARBA00022840"/>
    </source>
</evidence>
<dbReference type="InterPro" id="IPR036890">
    <property type="entry name" value="HATPase_C_sf"/>
</dbReference>
<evidence type="ECO:0000256" key="8">
    <source>
        <dbReference type="ARBA" id="ARBA00022777"/>
    </source>
</evidence>
<dbReference type="InterPro" id="IPR003594">
    <property type="entry name" value="HATPase_dom"/>
</dbReference>
<reference evidence="15 16" key="1">
    <citation type="submission" date="2017-05" db="EMBL/GenBank/DDBJ databases">
        <title>Complete and WGS of Bordetella genogroups.</title>
        <authorList>
            <person name="Spilker T."/>
            <person name="LiPuma J."/>
        </authorList>
    </citation>
    <scope>NUCLEOTIDE SEQUENCE [LARGE SCALE GENOMIC DNA]</scope>
    <source>
        <strain evidence="15 16">AU17164</strain>
    </source>
</reference>
<dbReference type="RefSeq" id="WP_086057575.1">
    <property type="nucleotide sequence ID" value="NZ_CP021109.1"/>
</dbReference>
<evidence type="ECO:0000313" key="15">
    <source>
        <dbReference type="EMBL" id="ARP86826.1"/>
    </source>
</evidence>
<name>A0A1W6Z0J3_9BORD</name>
<dbReference type="Gene3D" id="1.20.5.1040">
    <property type="entry name" value="Sensor protein qsec"/>
    <property type="match status" value="2"/>
</dbReference>
<proteinExistence type="predicted"/>
<keyword evidence="10 12" id="KW-1133">Transmembrane helix</keyword>
<feature type="domain" description="HAMP" evidence="14">
    <location>
        <begin position="176"/>
        <end position="228"/>
    </location>
</feature>
<evidence type="ECO:0000256" key="6">
    <source>
        <dbReference type="ARBA" id="ARBA00022692"/>
    </source>
</evidence>
<dbReference type="PROSITE" id="PS50109">
    <property type="entry name" value="HIS_KIN"/>
    <property type="match status" value="1"/>
</dbReference>
<evidence type="ECO:0000256" key="5">
    <source>
        <dbReference type="ARBA" id="ARBA00022679"/>
    </source>
</evidence>
<dbReference type="Gene3D" id="3.30.565.10">
    <property type="entry name" value="Histidine kinase-like ATPase, C-terminal domain"/>
    <property type="match status" value="1"/>
</dbReference>
<dbReference type="Proteomes" id="UP000194139">
    <property type="component" value="Chromosome"/>
</dbReference>
<dbReference type="Pfam" id="PF08521">
    <property type="entry name" value="2CSK_N"/>
    <property type="match status" value="1"/>
</dbReference>
<evidence type="ECO:0000256" key="3">
    <source>
        <dbReference type="ARBA" id="ARBA00012438"/>
    </source>
</evidence>
<accession>A0A1W6Z0J3</accession>
<gene>
    <name evidence="15" type="ORF">CAL13_11870</name>
</gene>
<dbReference type="InterPro" id="IPR003661">
    <property type="entry name" value="HisK_dim/P_dom"/>
</dbReference>
<dbReference type="EMBL" id="CP021109">
    <property type="protein sequence ID" value="ARP86826.1"/>
    <property type="molecule type" value="Genomic_DNA"/>
</dbReference>
<keyword evidence="9" id="KW-0067">ATP-binding</keyword>